<reference evidence="6" key="1">
    <citation type="submission" date="2022-11" db="EMBL/GenBank/DDBJ databases">
        <title>Genome Sequence of Cubamyces cubensis.</title>
        <authorList>
            <person name="Buettner E."/>
        </authorList>
    </citation>
    <scope>NUCLEOTIDE SEQUENCE</scope>
    <source>
        <strain evidence="6">MPL-01</strain>
    </source>
</reference>
<feature type="domain" description="HMG box" evidence="5">
    <location>
        <begin position="70"/>
        <end position="140"/>
    </location>
</feature>
<evidence type="ECO:0000313" key="6">
    <source>
        <dbReference type="EMBL" id="KAJ8482694.1"/>
    </source>
</evidence>
<feature type="compositionally biased region" description="Basic and acidic residues" evidence="4">
    <location>
        <begin position="146"/>
        <end position="168"/>
    </location>
</feature>
<evidence type="ECO:0000256" key="2">
    <source>
        <dbReference type="ARBA" id="ARBA00023163"/>
    </source>
</evidence>
<evidence type="ECO:0000256" key="1">
    <source>
        <dbReference type="ARBA" id="ARBA00023125"/>
    </source>
</evidence>
<dbReference type="PANTHER" id="PTHR10270">
    <property type="entry name" value="SOX TRANSCRIPTION FACTOR"/>
    <property type="match status" value="1"/>
</dbReference>
<keyword evidence="1 3" id="KW-0238">DNA-binding</keyword>
<feature type="region of interest" description="Disordered" evidence="4">
    <location>
        <begin position="138"/>
        <end position="216"/>
    </location>
</feature>
<proteinExistence type="predicted"/>
<dbReference type="AlphaFoldDB" id="A0AAD7XBC3"/>
<evidence type="ECO:0000313" key="7">
    <source>
        <dbReference type="Proteomes" id="UP001215151"/>
    </source>
</evidence>
<dbReference type="Proteomes" id="UP001215151">
    <property type="component" value="Unassembled WGS sequence"/>
</dbReference>
<dbReference type="GO" id="GO:0001228">
    <property type="term" value="F:DNA-binding transcription activator activity, RNA polymerase II-specific"/>
    <property type="evidence" value="ECO:0007669"/>
    <property type="project" value="TreeGrafter"/>
</dbReference>
<evidence type="ECO:0000256" key="4">
    <source>
        <dbReference type="SAM" id="MobiDB-lite"/>
    </source>
</evidence>
<dbReference type="GO" id="GO:0005634">
    <property type="term" value="C:nucleus"/>
    <property type="evidence" value="ECO:0007669"/>
    <property type="project" value="UniProtKB-UniRule"/>
</dbReference>
<dbReference type="GO" id="GO:0030154">
    <property type="term" value="P:cell differentiation"/>
    <property type="evidence" value="ECO:0007669"/>
    <property type="project" value="TreeGrafter"/>
</dbReference>
<dbReference type="GO" id="GO:0000978">
    <property type="term" value="F:RNA polymerase II cis-regulatory region sequence-specific DNA binding"/>
    <property type="evidence" value="ECO:0007669"/>
    <property type="project" value="TreeGrafter"/>
</dbReference>
<dbReference type="PROSITE" id="PS50118">
    <property type="entry name" value="HMG_BOX_2"/>
    <property type="match status" value="1"/>
</dbReference>
<comment type="caution">
    <text evidence="6">The sequence shown here is derived from an EMBL/GenBank/DDBJ whole genome shotgun (WGS) entry which is preliminary data.</text>
</comment>
<feature type="DNA-binding region" description="HMG box" evidence="3">
    <location>
        <begin position="70"/>
        <end position="140"/>
    </location>
</feature>
<gene>
    <name evidence="6" type="ORF">ONZ51_g5173</name>
</gene>
<keyword evidence="7" id="KW-1185">Reference proteome</keyword>
<keyword evidence="2" id="KW-0804">Transcription</keyword>
<dbReference type="InterPro" id="IPR036910">
    <property type="entry name" value="HMG_box_dom_sf"/>
</dbReference>
<feature type="region of interest" description="Disordered" evidence="4">
    <location>
        <begin position="1"/>
        <end position="58"/>
    </location>
</feature>
<feature type="compositionally biased region" description="Low complexity" evidence="4">
    <location>
        <begin position="192"/>
        <end position="202"/>
    </location>
</feature>
<evidence type="ECO:0000259" key="5">
    <source>
        <dbReference type="PROSITE" id="PS50118"/>
    </source>
</evidence>
<dbReference type="SMART" id="SM00398">
    <property type="entry name" value="HMG"/>
    <property type="match status" value="1"/>
</dbReference>
<organism evidence="6 7">
    <name type="scientific">Trametes cubensis</name>
    <dbReference type="NCBI Taxonomy" id="1111947"/>
    <lineage>
        <taxon>Eukaryota</taxon>
        <taxon>Fungi</taxon>
        <taxon>Dikarya</taxon>
        <taxon>Basidiomycota</taxon>
        <taxon>Agaricomycotina</taxon>
        <taxon>Agaricomycetes</taxon>
        <taxon>Polyporales</taxon>
        <taxon>Polyporaceae</taxon>
        <taxon>Trametes</taxon>
    </lineage>
</organism>
<evidence type="ECO:0000256" key="3">
    <source>
        <dbReference type="PROSITE-ProRule" id="PRU00267"/>
    </source>
</evidence>
<feature type="compositionally biased region" description="Polar residues" evidence="4">
    <location>
        <begin position="38"/>
        <end position="56"/>
    </location>
</feature>
<protein>
    <recommendedName>
        <fullName evidence="5">HMG box domain-containing protein</fullName>
    </recommendedName>
</protein>
<name>A0AAD7XBC3_9APHY</name>
<dbReference type="CDD" id="cd01389">
    <property type="entry name" value="HMG-box_ROX1-like"/>
    <property type="match status" value="1"/>
</dbReference>
<dbReference type="SUPFAM" id="SSF47095">
    <property type="entry name" value="HMG-box"/>
    <property type="match status" value="1"/>
</dbReference>
<dbReference type="Gene3D" id="1.10.30.10">
    <property type="entry name" value="High mobility group box domain"/>
    <property type="match status" value="1"/>
</dbReference>
<dbReference type="InterPro" id="IPR050140">
    <property type="entry name" value="SRY-related_HMG-box_TF-like"/>
</dbReference>
<feature type="compositionally biased region" description="Basic and acidic residues" evidence="4">
    <location>
        <begin position="177"/>
        <end position="189"/>
    </location>
</feature>
<sequence>MFALPTRAGSIRGWSPSNDSNDTLSLSLDSNVRARSLSDATDTSSTYTPYHNPTSTRRYKLKRQLDPSWAPRPPNAFILFRRDYVEQHKGENSVSDPKEKTLSKRAGDAWKALSADDKKPWFERAKVEAMKHAAANPNYVYRPKKPRSEPRRHPALLSRREQVEEFVRKATRRRAVSAHDRRPASRNHYDCPTPGSAGSSSSPEPPGTPSSEESNPFANAFAVSQSQSQSRATHLEIPMPMPPPPRAYMSQSAMNSMPSLVSDRPLAPKRSFSYSDMPPYVLTEYINFGDEYSESDDQSIFSFDSAISEPSPMFFSGEPSEQSSPVGCEITLQNPEGQYIPEPHLGSDPRLMPEPQVMPAAVDPLTTMLPPASSSSSSGVYPLPPPSPLFERRRRAATISTLPSPLTVITSSLSGWARDDLVTARMVPRAEPSQPSSLTHPHLPAFEVLSDSGDPWVRSMAPDLHPGLVATIPEADMEITPRVPDFPQNISSTGMPPPPLSDPVAEFSMPEPQEEGLPVPLLDPYDITADLECYSLGLRQFGIGNGGAEAVNYGIPPFEVDYSSFLSCEGSREQA</sequence>
<keyword evidence="3" id="KW-0539">Nucleus</keyword>
<feature type="compositionally biased region" description="Low complexity" evidence="4">
    <location>
        <begin position="15"/>
        <end position="31"/>
    </location>
</feature>
<dbReference type="EMBL" id="JAPEVG010000108">
    <property type="protein sequence ID" value="KAJ8482694.1"/>
    <property type="molecule type" value="Genomic_DNA"/>
</dbReference>
<accession>A0AAD7XBC3</accession>
<dbReference type="PANTHER" id="PTHR10270:SF161">
    <property type="entry name" value="SEX-DETERMINING REGION Y PROTEIN"/>
    <property type="match status" value="1"/>
</dbReference>
<dbReference type="Pfam" id="PF00505">
    <property type="entry name" value="HMG_box"/>
    <property type="match status" value="1"/>
</dbReference>
<dbReference type="InterPro" id="IPR009071">
    <property type="entry name" value="HMG_box_dom"/>
</dbReference>